<organism evidence="7 8">
    <name type="scientific">Clostridium cavendishii DSM 21758</name>
    <dbReference type="NCBI Taxonomy" id="1121302"/>
    <lineage>
        <taxon>Bacteria</taxon>
        <taxon>Bacillati</taxon>
        <taxon>Bacillota</taxon>
        <taxon>Clostridia</taxon>
        <taxon>Eubacteriales</taxon>
        <taxon>Clostridiaceae</taxon>
        <taxon>Clostridium</taxon>
    </lineage>
</organism>
<evidence type="ECO:0000256" key="5">
    <source>
        <dbReference type="SAM" id="Phobius"/>
    </source>
</evidence>
<dbReference type="OrthoDB" id="1897891at2"/>
<dbReference type="AlphaFoldDB" id="A0A1M6UW15"/>
<reference evidence="7 8" key="1">
    <citation type="submission" date="2016-11" db="EMBL/GenBank/DDBJ databases">
        <authorList>
            <person name="Jaros S."/>
            <person name="Januszkiewicz K."/>
            <person name="Wedrychowicz H."/>
        </authorList>
    </citation>
    <scope>NUCLEOTIDE SEQUENCE [LARGE SCALE GENOMIC DNA]</scope>
    <source>
        <strain evidence="7 8">DSM 21758</strain>
    </source>
</reference>
<dbReference type="Proteomes" id="UP000184310">
    <property type="component" value="Unassembled WGS sequence"/>
</dbReference>
<dbReference type="Pfam" id="PF12698">
    <property type="entry name" value="ABC2_membrane_3"/>
    <property type="match status" value="1"/>
</dbReference>
<dbReference type="PANTHER" id="PTHR43027">
    <property type="entry name" value="DOXORUBICIN RESISTANCE ABC TRANSPORTER PERMEASE PROTEIN DRRC-RELATED"/>
    <property type="match status" value="1"/>
</dbReference>
<proteinExistence type="predicted"/>
<evidence type="ECO:0000313" key="8">
    <source>
        <dbReference type="Proteomes" id="UP000184310"/>
    </source>
</evidence>
<dbReference type="GO" id="GO:0140359">
    <property type="term" value="F:ABC-type transporter activity"/>
    <property type="evidence" value="ECO:0007669"/>
    <property type="project" value="InterPro"/>
</dbReference>
<feature type="domain" description="ABC-2 type transporter transmembrane" evidence="6">
    <location>
        <begin position="21"/>
        <end position="375"/>
    </location>
</feature>
<protein>
    <submittedName>
        <fullName evidence="7">ABC-2 type transport system permease protein</fullName>
    </submittedName>
</protein>
<evidence type="ECO:0000256" key="1">
    <source>
        <dbReference type="ARBA" id="ARBA00004141"/>
    </source>
</evidence>
<evidence type="ECO:0000256" key="2">
    <source>
        <dbReference type="ARBA" id="ARBA00022692"/>
    </source>
</evidence>
<feature type="transmembrane region" description="Helical" evidence="5">
    <location>
        <begin position="21"/>
        <end position="39"/>
    </location>
</feature>
<keyword evidence="2 5" id="KW-0812">Transmembrane</keyword>
<sequence length="384" mass="43798">MRIKATIMVTLKSLVYGWKNVLLMFCVFPLILALIIGNSQKEHFKPEVNRDKINITLIDEDNSKLSNSFKELLNSDDMKKIFNITNKGDYILIIPKNYQENLINAKETTIKIDEKKRISSTNELIITNLIREYGEKVSENIVIQNKIALSDIENKYNLYATINEKITKLYEKSSLNTTIVKAERVLTSMENQAATLMTYMMFTIVMSCIASYNLDKENGSFKRLISTPMTKMNFFNLDLIIFFISSFIFGLVYLLGFRVAGFAFKDTNPINLFCILICQSVLIACISGIIIAFFNKKIANIIVIFLMYFQIIFGGGFIPVDVIGNQTVRSLTNFAPGNMLSQVYKSCIITNSITNFSKELLLMLIVAGCLYLISVIKINIRWEE</sequence>
<dbReference type="EMBL" id="FQZB01000025">
    <property type="protein sequence ID" value="SHK73325.1"/>
    <property type="molecule type" value="Genomic_DNA"/>
</dbReference>
<keyword evidence="8" id="KW-1185">Reference proteome</keyword>
<keyword evidence="3 5" id="KW-1133">Transmembrane helix</keyword>
<name>A0A1M6UW15_9CLOT</name>
<dbReference type="PANTHER" id="PTHR43027:SF1">
    <property type="entry name" value="DOXORUBICIN RESISTANCE ABC TRANSPORTER PERMEASE PROTEIN DRRC-RELATED"/>
    <property type="match status" value="1"/>
</dbReference>
<feature type="transmembrane region" description="Helical" evidence="5">
    <location>
        <begin position="196"/>
        <end position="214"/>
    </location>
</feature>
<comment type="subcellular location">
    <subcellularLocation>
        <location evidence="1">Membrane</location>
        <topology evidence="1">Multi-pass membrane protein</topology>
    </subcellularLocation>
</comment>
<evidence type="ECO:0000256" key="3">
    <source>
        <dbReference type="ARBA" id="ARBA00022989"/>
    </source>
</evidence>
<gene>
    <name evidence="7" type="ORF">SAMN02745163_04365</name>
</gene>
<feature type="transmembrane region" description="Helical" evidence="5">
    <location>
        <begin position="270"/>
        <end position="294"/>
    </location>
</feature>
<accession>A0A1M6UW15</accession>
<dbReference type="InterPro" id="IPR052902">
    <property type="entry name" value="ABC-2_transporter"/>
</dbReference>
<dbReference type="Gene3D" id="3.40.1710.10">
    <property type="entry name" value="abc type-2 transporter like domain"/>
    <property type="match status" value="1"/>
</dbReference>
<evidence type="ECO:0000259" key="6">
    <source>
        <dbReference type="Pfam" id="PF12698"/>
    </source>
</evidence>
<dbReference type="STRING" id="1121302.SAMN02745163_04365"/>
<feature type="transmembrane region" description="Helical" evidence="5">
    <location>
        <begin position="235"/>
        <end position="264"/>
    </location>
</feature>
<feature type="transmembrane region" description="Helical" evidence="5">
    <location>
        <begin position="301"/>
        <end position="320"/>
    </location>
</feature>
<dbReference type="GO" id="GO:0016020">
    <property type="term" value="C:membrane"/>
    <property type="evidence" value="ECO:0007669"/>
    <property type="project" value="UniProtKB-SubCell"/>
</dbReference>
<keyword evidence="4 5" id="KW-0472">Membrane</keyword>
<dbReference type="InterPro" id="IPR013525">
    <property type="entry name" value="ABC2_TM"/>
</dbReference>
<evidence type="ECO:0000313" key="7">
    <source>
        <dbReference type="EMBL" id="SHK73325.1"/>
    </source>
</evidence>
<evidence type="ECO:0000256" key="4">
    <source>
        <dbReference type="ARBA" id="ARBA00023136"/>
    </source>
</evidence>
<feature type="transmembrane region" description="Helical" evidence="5">
    <location>
        <begin position="360"/>
        <end position="380"/>
    </location>
</feature>
<dbReference type="RefSeq" id="WP_072993437.1">
    <property type="nucleotide sequence ID" value="NZ_FQZB01000025.1"/>
</dbReference>